<protein>
    <submittedName>
        <fullName evidence="1">Uncharacterized protein</fullName>
    </submittedName>
</protein>
<dbReference type="EMBL" id="JAOTJC010000016">
    <property type="protein sequence ID" value="MCU7556082.1"/>
    <property type="molecule type" value="Genomic_DNA"/>
</dbReference>
<comment type="caution">
    <text evidence="1">The sequence shown here is derived from an EMBL/GenBank/DDBJ whole genome shotgun (WGS) entry which is preliminary data.</text>
</comment>
<accession>A0ABT2VT18</accession>
<reference evidence="2" key="1">
    <citation type="submission" date="2023-07" db="EMBL/GenBank/DDBJ databases">
        <title>Study on multiphase classification of strain Alteromonas salexigens isolated from the Yellow Sea.</title>
        <authorList>
            <person name="Sun L."/>
        </authorList>
    </citation>
    <scope>NUCLEOTIDE SEQUENCE [LARGE SCALE GENOMIC DNA]</scope>
    <source>
        <strain evidence="2">ASW11-19</strain>
    </source>
</reference>
<keyword evidence="2" id="KW-1185">Reference proteome</keyword>
<evidence type="ECO:0000313" key="1">
    <source>
        <dbReference type="EMBL" id="MCU7556082.1"/>
    </source>
</evidence>
<dbReference type="RefSeq" id="WP_262996382.1">
    <property type="nucleotide sequence ID" value="NZ_JAOTJC010000016.1"/>
</dbReference>
<name>A0ABT2VT18_9ALTE</name>
<sequence length="332" mass="36945">MSDNTSVELTLRVTDFHTHQDLFDDNCTVLVGDHTMAGAHSYLVEVSYSRCNGGEIGIEAALQARGIPYDKCWGAGDEFTSGMETARVLPNGQIVTKRIYDDEAGRVSLADIDAAIRANDLEAVLQAKRREFHIMPWDVQLNILEARKDAAAQLVAMSQEALDELVTDFAFGASTDARNATDDEQEQETLLSQTESMVSDICNQGKEAQAEWLLSHGYMTETLVQLQRESKQAEDDATATPVEAPGMRYFVCAITEVNGFYEYTSEFLMTVAPDACPNERLTDIFVHYRGDEGELDGEDTVTYECGTVAKNPTMREISYMEYGIMEKYLGRL</sequence>
<gene>
    <name evidence="1" type="ORF">OCL06_15935</name>
</gene>
<dbReference type="Proteomes" id="UP001209257">
    <property type="component" value="Unassembled WGS sequence"/>
</dbReference>
<proteinExistence type="predicted"/>
<organism evidence="1 2">
    <name type="scientific">Alteromonas salexigens</name>
    <dbReference type="NCBI Taxonomy" id="2982530"/>
    <lineage>
        <taxon>Bacteria</taxon>
        <taxon>Pseudomonadati</taxon>
        <taxon>Pseudomonadota</taxon>
        <taxon>Gammaproteobacteria</taxon>
        <taxon>Alteromonadales</taxon>
        <taxon>Alteromonadaceae</taxon>
        <taxon>Alteromonas/Salinimonas group</taxon>
        <taxon>Alteromonas</taxon>
    </lineage>
</organism>
<evidence type="ECO:0000313" key="2">
    <source>
        <dbReference type="Proteomes" id="UP001209257"/>
    </source>
</evidence>